<evidence type="ECO:0000313" key="3">
    <source>
        <dbReference type="EMBL" id="GAA3828155.1"/>
    </source>
</evidence>
<name>A0ABP7IWP6_9ACTN</name>
<sequence>MITSIIRVDPPQGAGYPVGFYTDHGTDPGTWRDQPVARCVIAAGADLDPVRTVLLRAASDSIVRRAAGEALHGLIAATDVGQAWAAQQGRVRTFFDIRPPELRALPWELMLDGNRQLFLDATRTCVRGHLGPGPKEEFLVPVRLLVVVGNARDPNLRAADEVDAIRRAVKEWPGEWHIDVLWEPSPTALFDRFEALRPHVFHFIGHSGIDPGDESPMLELLTDTGVRTVTSHLIGNSGLAAPRFVFLNACRASYGDSGEAHRASWAVAEAFEELGADAVLSMQGDIPSESAVGFAESVYTALAAGKPIDEAVRLARAALFRKPDPAWALPTLLVRRQPEEVLPWRLGVSRQNAKRIARSWYGSLRSTIDRTDEHWRLWGGPDFDATDWHALLVCGGANRGKTSLIRSCVYTWHLRGCQAVYTDLRSINDDDNVSWLDVLRAVASTLALCMPERSEGPVRLFLHQLAHLRRGDWPPDAAHEDLTPDDGGRWQAAHEGEPELRARLFEAARTMLSEVAGQEPLTLVIDHIAKALPSELGDSLVPGLLIPIAEGELPNVRIIVAEQTDAARRLLGEFTTLAGSLTVEPFPQAQTVQIFREYGARVHRPYTDQWKSMVETLSTLPGPWLEPVTLTQLNGLLPPPAVRP</sequence>
<dbReference type="RefSeq" id="WP_344946560.1">
    <property type="nucleotide sequence ID" value="NZ_BAAAZR010000027.1"/>
</dbReference>
<evidence type="ECO:0000259" key="2">
    <source>
        <dbReference type="Pfam" id="PF12770"/>
    </source>
</evidence>
<accession>A0ABP7IWP6</accession>
<dbReference type="InterPro" id="IPR024983">
    <property type="entry name" value="CHAT_dom"/>
</dbReference>
<dbReference type="Proteomes" id="UP001500888">
    <property type="component" value="Unassembled WGS sequence"/>
</dbReference>
<feature type="region of interest" description="Disordered" evidence="1">
    <location>
        <begin position="473"/>
        <end position="492"/>
    </location>
</feature>
<dbReference type="Pfam" id="PF12770">
    <property type="entry name" value="CHAT"/>
    <property type="match status" value="1"/>
</dbReference>
<keyword evidence="4" id="KW-1185">Reference proteome</keyword>
<evidence type="ECO:0000313" key="4">
    <source>
        <dbReference type="Proteomes" id="UP001500888"/>
    </source>
</evidence>
<organism evidence="3 4">
    <name type="scientific">Sphaerisporangium flaviroseum</name>
    <dbReference type="NCBI Taxonomy" id="509199"/>
    <lineage>
        <taxon>Bacteria</taxon>
        <taxon>Bacillati</taxon>
        <taxon>Actinomycetota</taxon>
        <taxon>Actinomycetes</taxon>
        <taxon>Streptosporangiales</taxon>
        <taxon>Streptosporangiaceae</taxon>
        <taxon>Sphaerisporangium</taxon>
    </lineage>
</organism>
<dbReference type="SUPFAM" id="SSF52540">
    <property type="entry name" value="P-loop containing nucleoside triphosphate hydrolases"/>
    <property type="match status" value="1"/>
</dbReference>
<comment type="caution">
    <text evidence="3">The sequence shown here is derived from an EMBL/GenBank/DDBJ whole genome shotgun (WGS) entry which is preliminary data.</text>
</comment>
<proteinExistence type="predicted"/>
<protein>
    <recommendedName>
        <fullName evidence="2">CHAT domain-containing protein</fullName>
    </recommendedName>
</protein>
<dbReference type="InterPro" id="IPR027417">
    <property type="entry name" value="P-loop_NTPase"/>
</dbReference>
<gene>
    <name evidence="3" type="ORF">GCM10022226_56150</name>
</gene>
<evidence type="ECO:0000256" key="1">
    <source>
        <dbReference type="SAM" id="MobiDB-lite"/>
    </source>
</evidence>
<feature type="domain" description="CHAT" evidence="2">
    <location>
        <begin position="66"/>
        <end position="325"/>
    </location>
</feature>
<dbReference type="EMBL" id="BAAAZR010000027">
    <property type="protein sequence ID" value="GAA3828155.1"/>
    <property type="molecule type" value="Genomic_DNA"/>
</dbReference>
<reference evidence="4" key="1">
    <citation type="journal article" date="2019" name="Int. J. Syst. Evol. Microbiol.">
        <title>The Global Catalogue of Microorganisms (GCM) 10K type strain sequencing project: providing services to taxonomists for standard genome sequencing and annotation.</title>
        <authorList>
            <consortium name="The Broad Institute Genomics Platform"/>
            <consortium name="The Broad Institute Genome Sequencing Center for Infectious Disease"/>
            <person name="Wu L."/>
            <person name="Ma J."/>
        </authorList>
    </citation>
    <scope>NUCLEOTIDE SEQUENCE [LARGE SCALE GENOMIC DNA]</scope>
    <source>
        <strain evidence="4">JCM 16908</strain>
    </source>
</reference>